<dbReference type="InterPro" id="IPR002692">
    <property type="entry name" value="S45"/>
</dbReference>
<dbReference type="AlphaFoldDB" id="A0A0J1HEN0"/>
<dbReference type="EMBL" id="LDOU01000007">
    <property type="protein sequence ID" value="KLV10061.1"/>
    <property type="molecule type" value="Genomic_DNA"/>
</dbReference>
<dbReference type="InterPro" id="IPR043146">
    <property type="entry name" value="Penicillin_amidase_N_B-knob"/>
</dbReference>
<dbReference type="SUPFAM" id="SSF56235">
    <property type="entry name" value="N-terminal nucleophile aminohydrolases (Ntn hydrolases)"/>
    <property type="match status" value="1"/>
</dbReference>
<comment type="subunit">
    <text evidence="4">Heterodimer of an alpha subunit and a beta subunit processed from the same precursor.</text>
</comment>
<evidence type="ECO:0000256" key="5">
    <source>
        <dbReference type="PIRSR" id="PIRSR001227-1"/>
    </source>
</evidence>
<comment type="caution">
    <text evidence="7">The sequence shown here is derived from an EMBL/GenBank/DDBJ whole genome shotgun (WGS) entry which is preliminary data.</text>
</comment>
<keyword evidence="3" id="KW-0865">Zymogen</keyword>
<dbReference type="PANTHER" id="PTHR34218">
    <property type="entry name" value="PEPTIDASE S45 PENICILLIN AMIDASE"/>
    <property type="match status" value="1"/>
</dbReference>
<sequence length="820" mass="91700">MPEASLAETRQAAQEDITILRDNYGTPHIYADNTYGLFYGFGYAIAQDRLYQLEMAKRSAQGKVAEVLGKEYLPLDIKVREHYNPDAIRQALNALPPEDAEIFQGYADGLNAWIRHIEQSPDTLMPKQFLDGHFAPTQWQPFDVVMVFVGSMINRFGDYNTELENQQLLQALQQQHGKTKGRALFDALLPYQSQQAVDTIPDGEWTAQARQKIRNERVAALRQTNSEGAVIAKTSAAPTTQALFTDETTLAARTGLEGTLGWRGFKEAPFSNILVLGKAKTAGANAVLINGPQFGFYRPAYTYSVGLHGAGYDVVGNSPAGYPLVQFGHNQHISWGSTWGAGDNVDLFRLTLNPDNPEEYLYKGRYIAFDKQHQTVKVKGEADRIITVYRSVHGPVINYDPQNQVAFAKQRGWAGKELSTLLAWNKVAQASNHQEWQQQVAQSAINVNWYYADQQGNIAYALGGHYPIRHPGVDGRLPTNGDGSADWLGLYPFSTNPQVLNPGSGYIANWNNRPAKGFPNPDQWWYSWNTVDRNLEITRRVDAANLLTAQDAWQLMMDASLSDPNARHFVPQLVTLARHSQDPALQQAAEVLASWDYRNTDDNGDGRYDHPASTLFRTWLSEALTLTYTPLLPDPQRGWFTNPGYGNKERVLTNSYNIQTGTKALAAIWSNPTYLTTQKTDSLKLNALRTAIDHVTARYGTNSNSWHDEVDVLRFSHKNYIGVPQAGQDEVTDTPIALNRGTENNMTVFGRDKIEAFEVAAPGQSGFISPNGERSAHYNDQYEDFVQFRLKPVYSSREALEQTSPDKTVLTVSLPDPQRI</sequence>
<dbReference type="PANTHER" id="PTHR34218:SF4">
    <property type="entry name" value="ACYL-HOMOSERINE LACTONE ACYLASE QUIP"/>
    <property type="match status" value="1"/>
</dbReference>
<evidence type="ECO:0000256" key="3">
    <source>
        <dbReference type="ARBA" id="ARBA00023145"/>
    </source>
</evidence>
<dbReference type="GO" id="GO:0017000">
    <property type="term" value="P:antibiotic biosynthetic process"/>
    <property type="evidence" value="ECO:0007669"/>
    <property type="project" value="InterPro"/>
</dbReference>
<gene>
    <name evidence="7" type="ORF">ABT57_09285</name>
</gene>
<dbReference type="InterPro" id="IPR043147">
    <property type="entry name" value="Penicillin_amidase_A-knob"/>
</dbReference>
<evidence type="ECO:0000256" key="4">
    <source>
        <dbReference type="ARBA" id="ARBA00038735"/>
    </source>
</evidence>
<dbReference type="Pfam" id="PF01804">
    <property type="entry name" value="Penicil_amidase"/>
    <property type="match status" value="1"/>
</dbReference>
<dbReference type="Gene3D" id="3.60.20.10">
    <property type="entry name" value="Glutamine Phosphoribosylpyrophosphate, subunit 1, domain 1"/>
    <property type="match status" value="1"/>
</dbReference>
<dbReference type="PATRIC" id="fig|320778.3.peg.2020"/>
<feature type="binding site" evidence="6">
    <location>
        <position position="522"/>
    </location>
    <ligand>
        <name>Ca(2+)</name>
        <dbReference type="ChEBI" id="CHEBI:29108"/>
    </ligand>
</feature>
<comment type="cofactor">
    <cofactor evidence="6">
        <name>Ca(2+)</name>
        <dbReference type="ChEBI" id="CHEBI:29108"/>
    </cofactor>
    <text evidence="6">Binds 1 Ca(2+) ion per dimer.</text>
</comment>
<accession>A0A0J1HEN0</accession>
<feature type="active site" description="Nucleophile" evidence="5">
    <location>
        <position position="271"/>
    </location>
</feature>
<keyword evidence="6" id="KW-0479">Metal-binding</keyword>
<evidence type="ECO:0000256" key="2">
    <source>
        <dbReference type="ARBA" id="ARBA00022801"/>
    </source>
</evidence>
<reference evidence="7 8" key="1">
    <citation type="submission" date="2015-05" db="EMBL/GenBank/DDBJ databases">
        <title>Photobacterium galathea sp. nov.</title>
        <authorList>
            <person name="Machado H."/>
            <person name="Gram L."/>
        </authorList>
    </citation>
    <scope>NUCLEOTIDE SEQUENCE [LARGE SCALE GENOMIC DNA]</scope>
    <source>
        <strain evidence="7 8">DSM 22954</strain>
    </source>
</reference>
<organism evidence="7 8">
    <name type="scientific">Photobacterium ganghwense</name>
    <dbReference type="NCBI Taxonomy" id="320778"/>
    <lineage>
        <taxon>Bacteria</taxon>
        <taxon>Pseudomonadati</taxon>
        <taxon>Pseudomonadota</taxon>
        <taxon>Gammaproteobacteria</taxon>
        <taxon>Vibrionales</taxon>
        <taxon>Vibrionaceae</taxon>
        <taxon>Photobacterium</taxon>
    </lineage>
</organism>
<feature type="binding site" evidence="6">
    <location>
        <position position="345"/>
    </location>
    <ligand>
        <name>Ca(2+)</name>
        <dbReference type="ChEBI" id="CHEBI:29108"/>
    </ligand>
</feature>
<evidence type="ECO:0000313" key="7">
    <source>
        <dbReference type="EMBL" id="KLV10061.1"/>
    </source>
</evidence>
<comment type="similarity">
    <text evidence="1">Belongs to the peptidase S45 family.</text>
</comment>
<feature type="binding site" evidence="6">
    <location>
        <position position="346"/>
    </location>
    <ligand>
        <name>Ca(2+)</name>
        <dbReference type="ChEBI" id="CHEBI:29108"/>
    </ligand>
</feature>
<dbReference type="Gene3D" id="1.10.287.150">
    <property type="match status" value="1"/>
</dbReference>
<dbReference type="InterPro" id="IPR014395">
    <property type="entry name" value="Pen/GL7ACA/AHL_acylase"/>
</dbReference>
<keyword evidence="2" id="KW-0378">Hydrolase</keyword>
<evidence type="ECO:0000313" key="8">
    <source>
        <dbReference type="Proteomes" id="UP000035909"/>
    </source>
</evidence>
<evidence type="ECO:0000256" key="1">
    <source>
        <dbReference type="ARBA" id="ARBA00006586"/>
    </source>
</evidence>
<dbReference type="PIRSF" id="PIRSF001227">
    <property type="entry name" value="Pen_acylase"/>
    <property type="match status" value="1"/>
</dbReference>
<dbReference type="Proteomes" id="UP000035909">
    <property type="component" value="Unassembled WGS sequence"/>
</dbReference>
<dbReference type="Gene3D" id="2.30.120.10">
    <property type="match status" value="1"/>
</dbReference>
<evidence type="ECO:0008006" key="9">
    <source>
        <dbReference type="Google" id="ProtNLM"/>
    </source>
</evidence>
<keyword evidence="6" id="KW-0106">Calcium</keyword>
<evidence type="ECO:0000256" key="6">
    <source>
        <dbReference type="PIRSR" id="PIRSR001227-2"/>
    </source>
</evidence>
<keyword evidence="8" id="KW-1185">Reference proteome</keyword>
<dbReference type="GO" id="GO:0016811">
    <property type="term" value="F:hydrolase activity, acting on carbon-nitrogen (but not peptide) bonds, in linear amides"/>
    <property type="evidence" value="ECO:0007669"/>
    <property type="project" value="InterPro"/>
</dbReference>
<protein>
    <recommendedName>
        <fullName evidence="9">Penicillin amidase</fullName>
    </recommendedName>
</protein>
<dbReference type="GO" id="GO:0046872">
    <property type="term" value="F:metal ion binding"/>
    <property type="evidence" value="ECO:0007669"/>
    <property type="project" value="UniProtKB-KW"/>
</dbReference>
<dbReference type="InterPro" id="IPR023343">
    <property type="entry name" value="Penicillin_amidase_dom1"/>
</dbReference>
<dbReference type="Gene3D" id="1.10.1400.10">
    <property type="match status" value="1"/>
</dbReference>
<feature type="binding site" evidence="6">
    <location>
        <position position="343"/>
    </location>
    <ligand>
        <name>Ca(2+)</name>
        <dbReference type="ChEBI" id="CHEBI:29108"/>
    </ligand>
</feature>
<proteinExistence type="inferred from homology"/>
<dbReference type="InterPro" id="IPR029055">
    <property type="entry name" value="Ntn_hydrolases_N"/>
</dbReference>
<name>A0A0J1HEN0_9GAMM</name>
<feature type="binding site" evidence="6">
    <location>
        <position position="162"/>
    </location>
    <ligand>
        <name>Ca(2+)</name>
        <dbReference type="ChEBI" id="CHEBI:29108"/>
    </ligand>
</feature>
<dbReference type="STRING" id="320778.ABT57_09285"/>
<dbReference type="Gene3D" id="1.10.439.10">
    <property type="entry name" value="Penicillin Amidohydrolase, domain 1"/>
    <property type="match status" value="1"/>
</dbReference>